<dbReference type="RefSeq" id="WP_256119381.1">
    <property type="nucleotide sequence ID" value="NZ_WHSB02000009.1"/>
</dbReference>
<dbReference type="InterPro" id="IPR013858">
    <property type="entry name" value="Peptidase_M10B_C"/>
</dbReference>
<comment type="subcellular location">
    <subcellularLocation>
        <location evidence="2">Secreted</location>
    </subcellularLocation>
</comment>
<gene>
    <name evidence="6" type="ORF">GB927_022095</name>
</gene>
<protein>
    <recommendedName>
        <fullName evidence="5">Peptidase M10 serralysin C-terminal domain-containing protein</fullName>
    </recommendedName>
</protein>
<keyword evidence="4" id="KW-0677">Repeat</keyword>
<dbReference type="Pfam" id="PF08548">
    <property type="entry name" value="Peptidase_M10_C"/>
    <property type="match status" value="1"/>
</dbReference>
<comment type="caution">
    <text evidence="6">The sequence shown here is derived from an EMBL/GenBank/DDBJ whole genome shotgun (WGS) entry which is preliminary data.</text>
</comment>
<dbReference type="PROSITE" id="PS00330">
    <property type="entry name" value="HEMOLYSIN_CALCIUM"/>
    <property type="match status" value="2"/>
</dbReference>
<sequence>MSSINISGFTSKSGANFSKFVSEKLHDILDYEHEKVTSTSLKFSNDAKNYMAIGGSKLKYTFDGKEVSGITSGTITSFKAVSEGQALLDITKLSLAGKKLSNALDSGSTKTFLDTLLSGNDVIKATKYADTFWGGAGNDTLYGYAGNDRLEGGAGADKLYGGAGADTFVFRSVKDSTVAAGGRDTIVDFSQTEKDRIDLKAIDADTTLARNQAFSFIADKAFSKDAGELRYEKKGGDTFVHGDVDGDGKADFSIRIDASIDFTKADFIL</sequence>
<evidence type="ECO:0000259" key="5">
    <source>
        <dbReference type="Pfam" id="PF08548"/>
    </source>
</evidence>
<reference evidence="6" key="1">
    <citation type="submission" date="2021-07" db="EMBL/GenBank/DDBJ databases">
        <title>Shinella sp. nov., a novel member of the genus Shinella from water.</title>
        <authorList>
            <person name="Deng Y."/>
        </authorList>
    </citation>
    <scope>NUCLEOTIDE SEQUENCE</scope>
    <source>
        <strain evidence="6">CPCC 100929</strain>
    </source>
</reference>
<evidence type="ECO:0000256" key="3">
    <source>
        <dbReference type="ARBA" id="ARBA00022525"/>
    </source>
</evidence>
<name>A0ABT1RC28_9HYPH</name>
<dbReference type="Proteomes" id="UP000996601">
    <property type="component" value="Unassembled WGS sequence"/>
</dbReference>
<dbReference type="InterPro" id="IPR011049">
    <property type="entry name" value="Serralysin-like_metalloprot_C"/>
</dbReference>
<proteinExistence type="predicted"/>
<dbReference type="Gene3D" id="2.150.10.10">
    <property type="entry name" value="Serralysin-like metalloprotease, C-terminal"/>
    <property type="match status" value="1"/>
</dbReference>
<accession>A0ABT1RC28</accession>
<organism evidence="6 7">
    <name type="scientific">Shinella lacus</name>
    <dbReference type="NCBI Taxonomy" id="2654216"/>
    <lineage>
        <taxon>Bacteria</taxon>
        <taxon>Pseudomonadati</taxon>
        <taxon>Pseudomonadota</taxon>
        <taxon>Alphaproteobacteria</taxon>
        <taxon>Hyphomicrobiales</taxon>
        <taxon>Rhizobiaceae</taxon>
        <taxon>Shinella</taxon>
    </lineage>
</organism>
<evidence type="ECO:0000256" key="1">
    <source>
        <dbReference type="ARBA" id="ARBA00001913"/>
    </source>
</evidence>
<evidence type="ECO:0000256" key="4">
    <source>
        <dbReference type="ARBA" id="ARBA00022737"/>
    </source>
</evidence>
<keyword evidence="7" id="KW-1185">Reference proteome</keyword>
<feature type="domain" description="Peptidase M10 serralysin C-terminal" evidence="5">
    <location>
        <begin position="118"/>
        <end position="268"/>
    </location>
</feature>
<evidence type="ECO:0000313" key="6">
    <source>
        <dbReference type="EMBL" id="MCQ4632748.1"/>
    </source>
</evidence>
<dbReference type="InterPro" id="IPR018511">
    <property type="entry name" value="Hemolysin-typ_Ca-bd_CS"/>
</dbReference>
<evidence type="ECO:0000256" key="2">
    <source>
        <dbReference type="ARBA" id="ARBA00004613"/>
    </source>
</evidence>
<comment type="cofactor">
    <cofactor evidence="1">
        <name>Ca(2+)</name>
        <dbReference type="ChEBI" id="CHEBI:29108"/>
    </cofactor>
</comment>
<dbReference type="PANTHER" id="PTHR38340:SF1">
    <property type="entry name" value="S-LAYER PROTEIN"/>
    <property type="match status" value="1"/>
</dbReference>
<dbReference type="Pfam" id="PF00353">
    <property type="entry name" value="HemolysinCabind"/>
    <property type="match status" value="1"/>
</dbReference>
<keyword evidence="3" id="KW-0964">Secreted</keyword>
<dbReference type="InterPro" id="IPR001343">
    <property type="entry name" value="Hemolysn_Ca-bd"/>
</dbReference>
<dbReference type="InterPro" id="IPR050557">
    <property type="entry name" value="RTX_toxin/Mannuronan_C5-epim"/>
</dbReference>
<dbReference type="PANTHER" id="PTHR38340">
    <property type="entry name" value="S-LAYER PROTEIN"/>
    <property type="match status" value="1"/>
</dbReference>
<dbReference type="PRINTS" id="PR00313">
    <property type="entry name" value="CABNDNGRPT"/>
</dbReference>
<dbReference type="EMBL" id="WHSB02000009">
    <property type="protein sequence ID" value="MCQ4632748.1"/>
    <property type="molecule type" value="Genomic_DNA"/>
</dbReference>
<dbReference type="SUPFAM" id="SSF51120">
    <property type="entry name" value="beta-Roll"/>
    <property type="match status" value="1"/>
</dbReference>
<evidence type="ECO:0000313" key="7">
    <source>
        <dbReference type="Proteomes" id="UP000996601"/>
    </source>
</evidence>